<feature type="compositionally biased region" description="Polar residues" evidence="1">
    <location>
        <begin position="128"/>
        <end position="137"/>
    </location>
</feature>
<keyword evidence="3" id="KW-1185">Reference proteome</keyword>
<dbReference type="InterPro" id="IPR033242">
    <property type="entry name" value="PPP1R17"/>
</dbReference>
<dbReference type="Ensembl" id="ENSMCST00000003347.1">
    <property type="protein sequence ID" value="ENSMCSP00000003276.1"/>
    <property type="gene ID" value="ENSMCSG00000002359.1"/>
</dbReference>
<evidence type="ECO:0000313" key="3">
    <source>
        <dbReference type="Proteomes" id="UP000694560"/>
    </source>
</evidence>
<name>A0A8C5T8J3_9PASS</name>
<dbReference type="OrthoDB" id="9877987at2759"/>
<dbReference type="PANTHER" id="PTHR15387:SF0">
    <property type="entry name" value="PROTEIN PHOSPHATASE 1 REGULATORY SUBUNIT 17"/>
    <property type="match status" value="1"/>
</dbReference>
<dbReference type="AlphaFoldDB" id="A0A8C5T8J3"/>
<reference evidence="2" key="2">
    <citation type="submission" date="2025-09" db="UniProtKB">
        <authorList>
            <consortium name="Ensembl"/>
        </authorList>
    </citation>
    <scope>IDENTIFICATION</scope>
</reference>
<feature type="compositionally biased region" description="Basic and acidic residues" evidence="1">
    <location>
        <begin position="53"/>
        <end position="66"/>
    </location>
</feature>
<feature type="region of interest" description="Disordered" evidence="1">
    <location>
        <begin position="40"/>
        <end position="137"/>
    </location>
</feature>
<organism evidence="2 3">
    <name type="scientific">Malurus cyaneus samueli</name>
    <dbReference type="NCBI Taxonomy" id="2593467"/>
    <lineage>
        <taxon>Eukaryota</taxon>
        <taxon>Metazoa</taxon>
        <taxon>Chordata</taxon>
        <taxon>Craniata</taxon>
        <taxon>Vertebrata</taxon>
        <taxon>Euteleostomi</taxon>
        <taxon>Archelosauria</taxon>
        <taxon>Archosauria</taxon>
        <taxon>Dinosauria</taxon>
        <taxon>Saurischia</taxon>
        <taxon>Theropoda</taxon>
        <taxon>Coelurosauria</taxon>
        <taxon>Aves</taxon>
        <taxon>Neognathae</taxon>
        <taxon>Neoaves</taxon>
        <taxon>Telluraves</taxon>
        <taxon>Australaves</taxon>
        <taxon>Passeriformes</taxon>
        <taxon>Meliphagoidea</taxon>
        <taxon>Maluridae</taxon>
        <taxon>Malurus</taxon>
    </lineage>
</organism>
<evidence type="ECO:0000313" key="2">
    <source>
        <dbReference type="Ensembl" id="ENSMCSP00000003276.1"/>
    </source>
</evidence>
<dbReference type="GO" id="GO:0004865">
    <property type="term" value="F:protein serine/threonine phosphatase inhibitor activity"/>
    <property type="evidence" value="ECO:0007669"/>
    <property type="project" value="TreeGrafter"/>
</dbReference>
<accession>A0A8C5T8J3</accession>
<dbReference type="PANTHER" id="PTHR15387">
    <property type="entry name" value="PROTEIN PHOSPHATASE 1 REGULATORY SUBUNIT 17"/>
    <property type="match status" value="1"/>
</dbReference>
<reference evidence="2" key="1">
    <citation type="submission" date="2025-08" db="UniProtKB">
        <authorList>
            <consortium name="Ensembl"/>
        </authorList>
    </citation>
    <scope>IDENTIFICATION</scope>
</reference>
<proteinExistence type="predicted"/>
<protein>
    <submittedName>
        <fullName evidence="2">Protein phosphatase 1 regulatory subunit 17</fullName>
    </submittedName>
</protein>
<sequence length="137" mass="15435">CLSTRNTDPCRISHFQFLLHSFPAEDLSEQLIKSCDLKKESRKGKILTASKSTEQEQKKPKRKDTPALHTPPPLTNSSDYLLKSYGTIEKPQRGRVSAVSQISELKQKKPRRKDTPAIHIPPLITGKKIQSSEMDVA</sequence>
<dbReference type="Proteomes" id="UP000694560">
    <property type="component" value="Unplaced"/>
</dbReference>
<evidence type="ECO:0000256" key="1">
    <source>
        <dbReference type="SAM" id="MobiDB-lite"/>
    </source>
</evidence>